<evidence type="ECO:0000313" key="1">
    <source>
        <dbReference type="EMBL" id="VEL17991.1"/>
    </source>
</evidence>
<dbReference type="GO" id="GO:1990504">
    <property type="term" value="P:dense core granule exocytosis"/>
    <property type="evidence" value="ECO:0007669"/>
    <property type="project" value="InterPro"/>
</dbReference>
<protein>
    <submittedName>
        <fullName evidence="1">Uncharacterized protein</fullName>
    </submittedName>
</protein>
<dbReference type="GO" id="GO:0098793">
    <property type="term" value="C:presynapse"/>
    <property type="evidence" value="ECO:0007669"/>
    <property type="project" value="GOC"/>
</dbReference>
<reference evidence="1" key="1">
    <citation type="submission" date="2018-11" db="EMBL/GenBank/DDBJ databases">
        <authorList>
            <consortium name="Pathogen Informatics"/>
        </authorList>
    </citation>
    <scope>NUCLEOTIDE SEQUENCE</scope>
</reference>
<accession>A0A448WR09</accession>
<gene>
    <name evidence="1" type="ORF">PXEA_LOCUS11431</name>
</gene>
<dbReference type="PANTHER" id="PTHR12166">
    <property type="entry name" value="CALCIUM-DEPENDENT SECRETION ACTIVATOR"/>
    <property type="match status" value="1"/>
</dbReference>
<dbReference type="OrthoDB" id="10063282at2759"/>
<organism evidence="1 2">
    <name type="scientific">Protopolystoma xenopodis</name>
    <dbReference type="NCBI Taxonomy" id="117903"/>
    <lineage>
        <taxon>Eukaryota</taxon>
        <taxon>Metazoa</taxon>
        <taxon>Spiralia</taxon>
        <taxon>Lophotrochozoa</taxon>
        <taxon>Platyhelminthes</taxon>
        <taxon>Monogenea</taxon>
        <taxon>Polyopisthocotylea</taxon>
        <taxon>Polystomatidea</taxon>
        <taxon>Polystomatidae</taxon>
        <taxon>Protopolystoma</taxon>
    </lineage>
</organism>
<sequence>MTSLLERQITEFRYCFPFGRPDGALERTLSLLERVCVSEPTISTGGFEMHSIRV</sequence>
<dbReference type="AlphaFoldDB" id="A0A448WR09"/>
<name>A0A448WR09_9PLAT</name>
<dbReference type="InterPro" id="IPR033227">
    <property type="entry name" value="CAPS"/>
</dbReference>
<dbReference type="EMBL" id="CAAALY010035161">
    <property type="protein sequence ID" value="VEL17991.1"/>
    <property type="molecule type" value="Genomic_DNA"/>
</dbReference>
<proteinExistence type="predicted"/>
<comment type="caution">
    <text evidence="1">The sequence shown here is derived from an EMBL/GenBank/DDBJ whole genome shotgun (WGS) entry which is preliminary data.</text>
</comment>
<dbReference type="GO" id="GO:0016079">
    <property type="term" value="P:synaptic vesicle exocytosis"/>
    <property type="evidence" value="ECO:0007669"/>
    <property type="project" value="InterPro"/>
</dbReference>
<dbReference type="PANTHER" id="PTHR12166:SF8">
    <property type="entry name" value="CALCIUM-DEPENDENT SECRETION ACTIVATOR"/>
    <property type="match status" value="1"/>
</dbReference>
<evidence type="ECO:0000313" key="2">
    <source>
        <dbReference type="Proteomes" id="UP000784294"/>
    </source>
</evidence>
<dbReference type="Proteomes" id="UP000784294">
    <property type="component" value="Unassembled WGS sequence"/>
</dbReference>
<keyword evidence="2" id="KW-1185">Reference proteome</keyword>